<keyword evidence="4 7" id="KW-0812">Transmembrane</keyword>
<dbReference type="Pfam" id="PF04239">
    <property type="entry name" value="DUF421"/>
    <property type="match status" value="1"/>
</dbReference>
<sequence>MDTVLRIAVIYLFVLVGLRVLGKREFGQLSPLELVSLLMIPEIVAQAAVGSDYSLTTALTAAATLFVLVFVTSMLAQRFEVFETLVSGRPTVLVHNGRFIEAAMNHTRVTPAEVFSEMHKAGMEVLSEVKWAILEPDGSIAVIAHDPPSDKPGHPPPEKKLAL</sequence>
<dbReference type="EMBL" id="JAVDWU010000010">
    <property type="protein sequence ID" value="MDR7152243.1"/>
    <property type="molecule type" value="Genomic_DNA"/>
</dbReference>
<keyword evidence="3" id="KW-1003">Cell membrane</keyword>
<dbReference type="PANTHER" id="PTHR34582:SF6">
    <property type="entry name" value="UPF0702 TRANSMEMBRANE PROTEIN YCAP"/>
    <property type="match status" value="1"/>
</dbReference>
<keyword evidence="5 7" id="KW-1133">Transmembrane helix</keyword>
<evidence type="ECO:0000256" key="6">
    <source>
        <dbReference type="ARBA" id="ARBA00023136"/>
    </source>
</evidence>
<evidence type="ECO:0000256" key="5">
    <source>
        <dbReference type="ARBA" id="ARBA00022989"/>
    </source>
</evidence>
<keyword evidence="6 7" id="KW-0472">Membrane</keyword>
<evidence type="ECO:0000256" key="3">
    <source>
        <dbReference type="ARBA" id="ARBA00022475"/>
    </source>
</evidence>
<feature type="domain" description="YetF C-terminal" evidence="8">
    <location>
        <begin position="78"/>
        <end position="147"/>
    </location>
</feature>
<gene>
    <name evidence="9" type="ORF">J2W49_004219</name>
</gene>
<evidence type="ECO:0000256" key="7">
    <source>
        <dbReference type="SAM" id="Phobius"/>
    </source>
</evidence>
<keyword evidence="10" id="KW-1185">Reference proteome</keyword>
<dbReference type="Gene3D" id="3.30.240.20">
    <property type="entry name" value="bsu07140 like domains"/>
    <property type="match status" value="1"/>
</dbReference>
<evidence type="ECO:0000313" key="10">
    <source>
        <dbReference type="Proteomes" id="UP001265700"/>
    </source>
</evidence>
<proteinExistence type="inferred from homology"/>
<evidence type="ECO:0000313" key="9">
    <source>
        <dbReference type="EMBL" id="MDR7152243.1"/>
    </source>
</evidence>
<accession>A0ABU1WSF7</accession>
<dbReference type="PANTHER" id="PTHR34582">
    <property type="entry name" value="UPF0702 TRANSMEMBRANE PROTEIN YCAP"/>
    <property type="match status" value="1"/>
</dbReference>
<organism evidence="9 10">
    <name type="scientific">Hydrogenophaga palleronii</name>
    <dbReference type="NCBI Taxonomy" id="65655"/>
    <lineage>
        <taxon>Bacteria</taxon>
        <taxon>Pseudomonadati</taxon>
        <taxon>Pseudomonadota</taxon>
        <taxon>Betaproteobacteria</taxon>
        <taxon>Burkholderiales</taxon>
        <taxon>Comamonadaceae</taxon>
        <taxon>Hydrogenophaga</taxon>
    </lineage>
</organism>
<comment type="subcellular location">
    <subcellularLocation>
        <location evidence="1">Cell membrane</location>
        <topology evidence="1">Multi-pass membrane protein</topology>
    </subcellularLocation>
</comment>
<protein>
    <submittedName>
        <fullName evidence="9">Uncharacterized membrane protein YcaP (DUF421 family)</fullName>
    </submittedName>
</protein>
<feature type="transmembrane region" description="Helical" evidence="7">
    <location>
        <begin position="6"/>
        <end position="22"/>
    </location>
</feature>
<evidence type="ECO:0000256" key="1">
    <source>
        <dbReference type="ARBA" id="ARBA00004651"/>
    </source>
</evidence>
<dbReference type="Proteomes" id="UP001265700">
    <property type="component" value="Unassembled WGS sequence"/>
</dbReference>
<evidence type="ECO:0000259" key="8">
    <source>
        <dbReference type="Pfam" id="PF04239"/>
    </source>
</evidence>
<dbReference type="InterPro" id="IPR007353">
    <property type="entry name" value="DUF421"/>
</dbReference>
<dbReference type="RefSeq" id="WP_310320785.1">
    <property type="nucleotide sequence ID" value="NZ_JAVDWU010000010.1"/>
</dbReference>
<evidence type="ECO:0000256" key="4">
    <source>
        <dbReference type="ARBA" id="ARBA00022692"/>
    </source>
</evidence>
<reference evidence="9 10" key="1">
    <citation type="submission" date="2023-07" db="EMBL/GenBank/DDBJ databases">
        <title>Sorghum-associated microbial communities from plants grown in Nebraska, USA.</title>
        <authorList>
            <person name="Schachtman D."/>
        </authorList>
    </citation>
    <scope>NUCLEOTIDE SEQUENCE [LARGE SCALE GENOMIC DNA]</scope>
    <source>
        <strain evidence="9 10">4249</strain>
    </source>
</reference>
<comment type="caution">
    <text evidence="9">The sequence shown here is derived from an EMBL/GenBank/DDBJ whole genome shotgun (WGS) entry which is preliminary data.</text>
</comment>
<feature type="transmembrane region" description="Helical" evidence="7">
    <location>
        <begin position="55"/>
        <end position="76"/>
    </location>
</feature>
<name>A0ABU1WSF7_9BURK</name>
<evidence type="ECO:0000256" key="2">
    <source>
        <dbReference type="ARBA" id="ARBA00006448"/>
    </source>
</evidence>
<comment type="similarity">
    <text evidence="2">Belongs to the UPF0702 family.</text>
</comment>
<dbReference type="InterPro" id="IPR023090">
    <property type="entry name" value="UPF0702_alpha/beta_dom_sf"/>
</dbReference>